<feature type="transmembrane region" description="Helical" evidence="9">
    <location>
        <begin position="144"/>
        <end position="161"/>
    </location>
</feature>
<evidence type="ECO:0000313" key="11">
    <source>
        <dbReference type="RefSeq" id="XP_014495658.2"/>
    </source>
</evidence>
<reference evidence="11" key="2">
    <citation type="submission" date="2025-08" db="UniProtKB">
        <authorList>
            <consortium name="RefSeq"/>
        </authorList>
    </citation>
    <scope>IDENTIFICATION</scope>
    <source>
        <tissue evidence="11">Leaf</tissue>
    </source>
</reference>
<evidence type="ECO:0000256" key="9">
    <source>
        <dbReference type="SAM" id="Phobius"/>
    </source>
</evidence>
<evidence type="ECO:0000256" key="5">
    <source>
        <dbReference type="ARBA" id="ARBA00022989"/>
    </source>
</evidence>
<feature type="transmembrane region" description="Helical" evidence="9">
    <location>
        <begin position="91"/>
        <end position="110"/>
    </location>
</feature>
<feature type="transmembrane region" description="Helical" evidence="9">
    <location>
        <begin position="60"/>
        <end position="79"/>
    </location>
</feature>
<sequence>MESTHVIAITNREEDNFPHTTKENKTFQFSYLGKNEVHCVSIAFNARHKQMQRDQDTRKMIHCIKVGISLVLVSLLYLLNPVFKQLGENAMWAIMTVVVMFEFSAGATLGKGFNRGLGTIVGGGLGCLAALFAQSIGIGRVGNYIIIAASVFILGSFATYLRLIPSIKKRYDYGVMIFLLTFNLVVVSVTRVNVKVWELAGERLLNILMGLIVCVCVNLLVFPLWASDELHDSIVSRFLDLANTIQGCLGECTKMINEKENQPCASFNVCKSVLNSKSKDESLANFANWEPWHGKFGFSYPWERYLKIGEILRELAAFILAMRRCLEASKEPMATLRESQWVYLETCEALESKVACVLQELGDSMKQMMKCNAKGCVSEQLKAAREDLSFIISTFKMAQLEDDQVLAIASFVFLHMEVIQKVEELVKEVEELGEIAGFRTPITALSS</sequence>
<keyword evidence="10" id="KW-1185">Reference proteome</keyword>
<evidence type="ECO:0000256" key="7">
    <source>
        <dbReference type="ARBA" id="ARBA00023136"/>
    </source>
</evidence>
<evidence type="ECO:0000256" key="6">
    <source>
        <dbReference type="ARBA" id="ARBA00023065"/>
    </source>
</evidence>
<reference evidence="10" key="1">
    <citation type="journal article" date="2014" name="Nat. Commun.">
        <title>Genome sequence of mungbean and insights into evolution within Vigna species.</title>
        <authorList>
            <person name="Kang Y.J."/>
            <person name="Kim S.K."/>
            <person name="Kim M.Y."/>
            <person name="Lestari P."/>
            <person name="Kim K.H."/>
            <person name="Ha B.K."/>
            <person name="Jun T.H."/>
            <person name="Hwang W.J."/>
            <person name="Lee T."/>
            <person name="Lee J."/>
            <person name="Shim S."/>
            <person name="Yoon M.Y."/>
            <person name="Jang Y.E."/>
            <person name="Han K.S."/>
            <person name="Taeprayoon P."/>
            <person name="Yoon N."/>
            <person name="Somta P."/>
            <person name="Tanya P."/>
            <person name="Kim K.S."/>
            <person name="Gwag J.G."/>
            <person name="Moon J.K."/>
            <person name="Lee Y.H."/>
            <person name="Park B.S."/>
            <person name="Bombarely A."/>
            <person name="Doyle J.J."/>
            <person name="Jackson S.A."/>
            <person name="Schafleitner R."/>
            <person name="Srinives P."/>
            <person name="Varshney R.K."/>
            <person name="Lee S.H."/>
        </authorList>
    </citation>
    <scope>NUCLEOTIDE SEQUENCE [LARGE SCALE GENOMIC DNA]</scope>
    <source>
        <strain evidence="10">cv. VC1973A</strain>
    </source>
</reference>
<evidence type="ECO:0000256" key="3">
    <source>
        <dbReference type="ARBA" id="ARBA00022448"/>
    </source>
</evidence>
<evidence type="ECO:0000256" key="4">
    <source>
        <dbReference type="ARBA" id="ARBA00022692"/>
    </source>
</evidence>
<dbReference type="RefSeq" id="XP_014495658.2">
    <property type="nucleotide sequence ID" value="XM_014640172.2"/>
</dbReference>
<proteinExistence type="inferred from homology"/>
<dbReference type="OrthoDB" id="68611at2759"/>
<dbReference type="Pfam" id="PF11744">
    <property type="entry name" value="ALMT"/>
    <property type="match status" value="1"/>
</dbReference>
<comment type="similarity">
    <text evidence="2">Belongs to the aromatic acid exporter (TC 2.A.85) family.</text>
</comment>
<evidence type="ECO:0000256" key="2">
    <source>
        <dbReference type="ARBA" id="ARBA00007079"/>
    </source>
</evidence>
<dbReference type="STRING" id="3916.A0A1S3TPD7"/>
<comment type="subcellular location">
    <subcellularLocation>
        <location evidence="1">Membrane</location>
        <topology evidence="1">Multi-pass membrane protein</topology>
    </subcellularLocation>
</comment>
<name>A0A1S3TPD7_VIGRR</name>
<protein>
    <submittedName>
        <fullName evidence="11">Aluminum-activated malate transporter 14</fullName>
    </submittedName>
</protein>
<feature type="transmembrane region" description="Helical" evidence="9">
    <location>
        <begin position="204"/>
        <end position="226"/>
    </location>
</feature>
<dbReference type="Proteomes" id="UP000087766">
    <property type="component" value="Chromosome 3"/>
</dbReference>
<keyword evidence="7 9" id="KW-0472">Membrane</keyword>
<feature type="transmembrane region" description="Helical" evidence="9">
    <location>
        <begin position="173"/>
        <end position="192"/>
    </location>
</feature>
<dbReference type="GeneID" id="106757500"/>
<evidence type="ECO:0000256" key="1">
    <source>
        <dbReference type="ARBA" id="ARBA00004141"/>
    </source>
</evidence>
<keyword evidence="3" id="KW-0813">Transport</keyword>
<dbReference type="GO" id="GO:0034220">
    <property type="term" value="P:monoatomic ion transmembrane transport"/>
    <property type="evidence" value="ECO:0007669"/>
    <property type="project" value="UniProtKB-KW"/>
</dbReference>
<dbReference type="GO" id="GO:0015743">
    <property type="term" value="P:malate transport"/>
    <property type="evidence" value="ECO:0007669"/>
    <property type="project" value="InterPro"/>
</dbReference>
<dbReference type="GO" id="GO:0016020">
    <property type="term" value="C:membrane"/>
    <property type="evidence" value="ECO:0007669"/>
    <property type="project" value="UniProtKB-SubCell"/>
</dbReference>
<keyword evidence="6" id="KW-0406">Ion transport</keyword>
<keyword evidence="5 9" id="KW-1133">Transmembrane helix</keyword>
<feature type="transmembrane region" description="Helical" evidence="9">
    <location>
        <begin position="117"/>
        <end position="138"/>
    </location>
</feature>
<dbReference type="PANTHER" id="PTHR31086">
    <property type="entry name" value="ALUMINUM-ACTIVATED MALATE TRANSPORTER 10"/>
    <property type="match status" value="1"/>
</dbReference>
<dbReference type="InterPro" id="IPR020966">
    <property type="entry name" value="ALMT"/>
</dbReference>
<evidence type="ECO:0000256" key="8">
    <source>
        <dbReference type="ARBA" id="ARBA00023303"/>
    </source>
</evidence>
<evidence type="ECO:0000313" key="10">
    <source>
        <dbReference type="Proteomes" id="UP000087766"/>
    </source>
</evidence>
<organism evidence="10 11">
    <name type="scientific">Vigna radiata var. radiata</name>
    <name type="common">Mung bean</name>
    <name type="synonym">Phaseolus aureus</name>
    <dbReference type="NCBI Taxonomy" id="3916"/>
    <lineage>
        <taxon>Eukaryota</taxon>
        <taxon>Viridiplantae</taxon>
        <taxon>Streptophyta</taxon>
        <taxon>Embryophyta</taxon>
        <taxon>Tracheophyta</taxon>
        <taxon>Spermatophyta</taxon>
        <taxon>Magnoliopsida</taxon>
        <taxon>eudicotyledons</taxon>
        <taxon>Gunneridae</taxon>
        <taxon>Pentapetalae</taxon>
        <taxon>rosids</taxon>
        <taxon>fabids</taxon>
        <taxon>Fabales</taxon>
        <taxon>Fabaceae</taxon>
        <taxon>Papilionoideae</taxon>
        <taxon>50 kb inversion clade</taxon>
        <taxon>NPAAA clade</taxon>
        <taxon>indigoferoid/millettioid clade</taxon>
        <taxon>Phaseoleae</taxon>
        <taxon>Vigna</taxon>
    </lineage>
</organism>
<dbReference type="KEGG" id="vra:106757500"/>
<keyword evidence="4 9" id="KW-0812">Transmembrane</keyword>
<dbReference type="AlphaFoldDB" id="A0A1S3TPD7"/>
<gene>
    <name evidence="11" type="primary">LOC106757500</name>
</gene>
<accession>A0A1S3TPD7</accession>
<keyword evidence="8" id="KW-0407">Ion channel</keyword>